<evidence type="ECO:0000256" key="5">
    <source>
        <dbReference type="ARBA" id="ARBA00022651"/>
    </source>
</evidence>
<dbReference type="SMART" id="SM00637">
    <property type="entry name" value="CBD_II"/>
    <property type="match status" value="1"/>
</dbReference>
<dbReference type="RefSeq" id="WP_246273490.1">
    <property type="nucleotide sequence ID" value="NZ_BLPF01000001.1"/>
</dbReference>
<keyword evidence="6 10" id="KW-0378">Hydrolase</keyword>
<organism evidence="16 17">
    <name type="scientific">Phytohabitans houttuyneae</name>
    <dbReference type="NCBI Taxonomy" id="1076126"/>
    <lineage>
        <taxon>Bacteria</taxon>
        <taxon>Bacillati</taxon>
        <taxon>Actinomycetota</taxon>
        <taxon>Actinomycetes</taxon>
        <taxon>Micromonosporales</taxon>
        <taxon>Micromonosporaceae</taxon>
    </lineage>
</organism>
<evidence type="ECO:0000313" key="17">
    <source>
        <dbReference type="Proteomes" id="UP000482800"/>
    </source>
</evidence>
<evidence type="ECO:0000256" key="11">
    <source>
        <dbReference type="RuleBase" id="RU362015"/>
    </source>
</evidence>
<reference evidence="16 17" key="1">
    <citation type="submission" date="2020-03" db="EMBL/GenBank/DDBJ databases">
        <title>Whole genome shotgun sequence of Phytohabitans houttuyneae NBRC 108639.</title>
        <authorList>
            <person name="Komaki H."/>
            <person name="Tamura T."/>
        </authorList>
    </citation>
    <scope>NUCLEOTIDE SEQUENCE [LARGE SCALE GENOMIC DNA]</scope>
    <source>
        <strain evidence="16 17">NBRC 108639</strain>
    </source>
</reference>
<comment type="similarity">
    <text evidence="3 10 11">Belongs to the glycosyl hydrolase 11 (cellulase G) family.</text>
</comment>
<feature type="region of interest" description="Disordered" evidence="12">
    <location>
        <begin position="228"/>
        <end position="259"/>
    </location>
</feature>
<dbReference type="GO" id="GO:0031176">
    <property type="term" value="F:endo-1,4-beta-xylanase activity"/>
    <property type="evidence" value="ECO:0007669"/>
    <property type="project" value="UniProtKB-UniRule"/>
</dbReference>
<comment type="catalytic activity">
    <reaction evidence="1 10 11">
        <text>Endohydrolysis of (1-&gt;4)-beta-D-xylosidic linkages in xylans.</text>
        <dbReference type="EC" id="3.2.1.8"/>
    </reaction>
</comment>
<sequence>MNDAPAQPGRRRRGRTRMLIGAACALVLAVGGTTVATNAYAEADRQVCSNTTGTHNGFYFSFWKDSGDACMTLRENGRYSSSWSRSTNNWVGGKGWATGSRRTVSYSGTYNPGNNNTYLALYGWTRNSLIEYYVVENFGSYNPSSGAQRLGTVTTDGGTYDILRSQRVNQPSIDGTATFYQYWSVRQQKRSSGTITFANHVDAWARAGLNLGSSWAYQVMATEGYQSQGSSDITVREGSNPNPNPTTSGPGNPGGSCSVSVTRGQEWTDRFNTTFNVTGASNWVVTIRTNGGQSLQNSWNASVSGTSGTLTARPNGSGNNFGITLYKNGNNTTPTATCATG</sequence>
<accession>A0A6V8K390</accession>
<dbReference type="InterPro" id="IPR001919">
    <property type="entry name" value="CBD2"/>
</dbReference>
<evidence type="ECO:0000256" key="9">
    <source>
        <dbReference type="ARBA" id="ARBA00023326"/>
    </source>
</evidence>
<evidence type="ECO:0000256" key="10">
    <source>
        <dbReference type="PROSITE-ProRule" id="PRU01097"/>
    </source>
</evidence>
<evidence type="ECO:0000256" key="6">
    <source>
        <dbReference type="ARBA" id="ARBA00022801"/>
    </source>
</evidence>
<dbReference type="PROSITE" id="PS00776">
    <property type="entry name" value="GH11_1"/>
    <property type="match status" value="1"/>
</dbReference>
<dbReference type="SUPFAM" id="SSF49384">
    <property type="entry name" value="Carbohydrate-binding domain"/>
    <property type="match status" value="1"/>
</dbReference>
<keyword evidence="9 10" id="KW-0624">Polysaccharide degradation</keyword>
<dbReference type="InterPro" id="IPR001137">
    <property type="entry name" value="Glyco_hydro_11"/>
</dbReference>
<dbReference type="PANTHER" id="PTHR46828">
    <property type="entry name" value="ENDO-1,4-BETA-XYLANASE A-RELATED"/>
    <property type="match status" value="1"/>
</dbReference>
<dbReference type="InterPro" id="IPR013319">
    <property type="entry name" value="GH11/12"/>
</dbReference>
<dbReference type="InterPro" id="IPR018208">
    <property type="entry name" value="GH11_AS_1"/>
</dbReference>
<dbReference type="PRINTS" id="PR00911">
    <property type="entry name" value="GLHYDRLASE11"/>
</dbReference>
<feature type="active site" description="Proton donor" evidence="10">
    <location>
        <position position="223"/>
    </location>
</feature>
<dbReference type="EC" id="3.2.1.8" evidence="4 10"/>
<dbReference type="Gene3D" id="2.60.40.290">
    <property type="match status" value="1"/>
</dbReference>
<comment type="caution">
    <text evidence="16">The sequence shown here is derived from an EMBL/GenBank/DDBJ whole genome shotgun (WGS) entry which is preliminary data.</text>
</comment>
<evidence type="ECO:0000256" key="13">
    <source>
        <dbReference type="SAM" id="SignalP"/>
    </source>
</evidence>
<evidence type="ECO:0000256" key="2">
    <source>
        <dbReference type="ARBA" id="ARBA00004851"/>
    </source>
</evidence>
<dbReference type="FunFam" id="2.60.120.180:FF:000001">
    <property type="entry name" value="Endo-1,4-beta-xylanase"/>
    <property type="match status" value="1"/>
</dbReference>
<dbReference type="Pfam" id="PF00457">
    <property type="entry name" value="Glyco_hydro_11"/>
    <property type="match status" value="1"/>
</dbReference>
<evidence type="ECO:0000259" key="15">
    <source>
        <dbReference type="PROSITE" id="PS51761"/>
    </source>
</evidence>
<dbReference type="PROSITE" id="PS51761">
    <property type="entry name" value="GH11_3"/>
    <property type="match status" value="1"/>
</dbReference>
<dbReference type="GO" id="GO:0045493">
    <property type="term" value="P:xylan catabolic process"/>
    <property type="evidence" value="ECO:0007669"/>
    <property type="project" value="UniProtKB-UniRule"/>
</dbReference>
<protein>
    <recommendedName>
        <fullName evidence="4 10">Endo-1,4-beta-xylanase</fullName>
        <ecNumber evidence="4 10">3.2.1.8</ecNumber>
    </recommendedName>
</protein>
<evidence type="ECO:0000313" key="16">
    <source>
        <dbReference type="EMBL" id="GFJ78204.1"/>
    </source>
</evidence>
<feature type="domain" description="CBM2" evidence="14">
    <location>
        <begin position="250"/>
        <end position="341"/>
    </location>
</feature>
<evidence type="ECO:0000256" key="7">
    <source>
        <dbReference type="ARBA" id="ARBA00023277"/>
    </source>
</evidence>
<dbReference type="UniPathway" id="UPA00114"/>
<evidence type="ECO:0000256" key="3">
    <source>
        <dbReference type="ARBA" id="ARBA00007792"/>
    </source>
</evidence>
<evidence type="ECO:0000256" key="4">
    <source>
        <dbReference type="ARBA" id="ARBA00012590"/>
    </source>
</evidence>
<dbReference type="InterPro" id="IPR012291">
    <property type="entry name" value="CBM2_carb-bd_dom_sf"/>
</dbReference>
<dbReference type="GO" id="GO:0030247">
    <property type="term" value="F:polysaccharide binding"/>
    <property type="evidence" value="ECO:0007669"/>
    <property type="project" value="UniProtKB-UniRule"/>
</dbReference>
<gene>
    <name evidence="16" type="ORF">Phou_023840</name>
</gene>
<dbReference type="Proteomes" id="UP000482800">
    <property type="component" value="Unassembled WGS sequence"/>
</dbReference>
<evidence type="ECO:0000259" key="14">
    <source>
        <dbReference type="PROSITE" id="PS51173"/>
    </source>
</evidence>
<evidence type="ECO:0000256" key="8">
    <source>
        <dbReference type="ARBA" id="ARBA00023295"/>
    </source>
</evidence>
<keyword evidence="5 10" id="KW-0858">Xylan degradation</keyword>
<dbReference type="AlphaFoldDB" id="A0A6V8K390"/>
<dbReference type="EMBL" id="BLPF01000001">
    <property type="protein sequence ID" value="GFJ78204.1"/>
    <property type="molecule type" value="Genomic_DNA"/>
</dbReference>
<evidence type="ECO:0000256" key="12">
    <source>
        <dbReference type="SAM" id="MobiDB-lite"/>
    </source>
</evidence>
<feature type="active site" description="Nucleophile" evidence="10">
    <location>
        <position position="131"/>
    </location>
</feature>
<dbReference type="PANTHER" id="PTHR46828:SF3">
    <property type="entry name" value="ENDO-1,4-BETA-XYLANASE"/>
    <property type="match status" value="1"/>
</dbReference>
<dbReference type="InterPro" id="IPR033123">
    <property type="entry name" value="GH11_dom"/>
</dbReference>
<feature type="chain" id="PRO_5028983151" description="Endo-1,4-beta-xylanase" evidence="13">
    <location>
        <begin position="42"/>
        <end position="341"/>
    </location>
</feature>
<keyword evidence="13" id="KW-0732">Signal</keyword>
<reference evidence="16 17" key="2">
    <citation type="submission" date="2020-03" db="EMBL/GenBank/DDBJ databases">
        <authorList>
            <person name="Ichikawa N."/>
            <person name="Kimura A."/>
            <person name="Kitahashi Y."/>
            <person name="Uohara A."/>
        </authorList>
    </citation>
    <scope>NUCLEOTIDE SEQUENCE [LARGE SCALE GENOMIC DNA]</scope>
    <source>
        <strain evidence="16 17">NBRC 108639</strain>
    </source>
</reference>
<comment type="pathway">
    <text evidence="2 10 11">Glycan degradation; xylan degradation.</text>
</comment>
<dbReference type="SUPFAM" id="SSF49899">
    <property type="entry name" value="Concanavalin A-like lectins/glucanases"/>
    <property type="match status" value="1"/>
</dbReference>
<dbReference type="PROSITE" id="PS51173">
    <property type="entry name" value="CBM2"/>
    <property type="match status" value="1"/>
</dbReference>
<feature type="compositionally biased region" description="Low complexity" evidence="12">
    <location>
        <begin position="238"/>
        <end position="250"/>
    </location>
</feature>
<dbReference type="InterPro" id="IPR013320">
    <property type="entry name" value="ConA-like_dom_sf"/>
</dbReference>
<name>A0A6V8K390_9ACTN</name>
<keyword evidence="7 10" id="KW-0119">Carbohydrate metabolism</keyword>
<dbReference type="InterPro" id="IPR008965">
    <property type="entry name" value="CBM2/CBM3_carb-bd_dom_sf"/>
</dbReference>
<feature type="domain" description="GH11" evidence="15">
    <location>
        <begin position="46"/>
        <end position="236"/>
    </location>
</feature>
<feature type="signal peptide" evidence="13">
    <location>
        <begin position="1"/>
        <end position="41"/>
    </location>
</feature>
<keyword evidence="17" id="KW-1185">Reference proteome</keyword>
<proteinExistence type="inferred from homology"/>
<evidence type="ECO:0000256" key="1">
    <source>
        <dbReference type="ARBA" id="ARBA00000681"/>
    </source>
</evidence>
<dbReference type="Gene3D" id="2.60.120.180">
    <property type="match status" value="1"/>
</dbReference>
<keyword evidence="8 10" id="KW-0326">Glycosidase</keyword>